<feature type="region of interest" description="Phosphopantothenate--cysteine ligase" evidence="3">
    <location>
        <begin position="192"/>
        <end position="398"/>
    </location>
</feature>
<evidence type="ECO:0000259" key="6">
    <source>
        <dbReference type="Pfam" id="PF04127"/>
    </source>
</evidence>
<dbReference type="SUPFAM" id="SSF52507">
    <property type="entry name" value="Homo-oligomeric flavin-containing Cys decarboxylases, HFCD"/>
    <property type="match status" value="1"/>
</dbReference>
<feature type="binding site" evidence="3">
    <location>
        <position position="342"/>
    </location>
    <ligand>
        <name>CTP</name>
        <dbReference type="ChEBI" id="CHEBI:37563"/>
    </ligand>
</feature>
<dbReference type="EMBL" id="QZKU01000114">
    <property type="protein sequence ID" value="RJP17526.1"/>
    <property type="molecule type" value="Genomic_DNA"/>
</dbReference>
<dbReference type="GO" id="GO:0010181">
    <property type="term" value="F:FMN binding"/>
    <property type="evidence" value="ECO:0007669"/>
    <property type="project" value="UniProtKB-UniRule"/>
</dbReference>
<evidence type="ECO:0000256" key="4">
    <source>
        <dbReference type="RuleBase" id="RU364078"/>
    </source>
</evidence>
<comment type="catalytic activity">
    <reaction evidence="3 4">
        <text>N-[(R)-4-phosphopantothenoyl]-L-cysteine + H(+) = (R)-4'-phosphopantetheine + CO2</text>
        <dbReference type="Rhea" id="RHEA:16793"/>
        <dbReference type="ChEBI" id="CHEBI:15378"/>
        <dbReference type="ChEBI" id="CHEBI:16526"/>
        <dbReference type="ChEBI" id="CHEBI:59458"/>
        <dbReference type="ChEBI" id="CHEBI:61723"/>
        <dbReference type="EC" id="4.1.1.36"/>
    </reaction>
</comment>
<dbReference type="SUPFAM" id="SSF102645">
    <property type="entry name" value="CoaB-like"/>
    <property type="match status" value="1"/>
</dbReference>
<comment type="pathway">
    <text evidence="3 4">Cofactor biosynthesis; coenzyme A biosynthesis; CoA from (R)-pantothenate: step 3/5.</text>
</comment>
<keyword evidence="3 4" id="KW-0285">Flavoprotein</keyword>
<feature type="binding site" evidence="3">
    <location>
        <position position="324"/>
    </location>
    <ligand>
        <name>CTP</name>
        <dbReference type="ChEBI" id="CHEBI:37563"/>
    </ligand>
</feature>
<comment type="caution">
    <text evidence="3">Lacks conserved residue(s) required for the propagation of feature annotation.</text>
</comment>
<dbReference type="PANTHER" id="PTHR14359">
    <property type="entry name" value="HOMO-OLIGOMERIC FLAVIN CONTAINING CYS DECARBOXYLASE FAMILY"/>
    <property type="match status" value="1"/>
</dbReference>
<dbReference type="InterPro" id="IPR003382">
    <property type="entry name" value="Flavoprotein"/>
</dbReference>
<feature type="domain" description="Flavoprotein" evidence="5">
    <location>
        <begin position="7"/>
        <end position="180"/>
    </location>
</feature>
<dbReference type="Pfam" id="PF04127">
    <property type="entry name" value="DFP"/>
    <property type="match status" value="1"/>
</dbReference>
<reference evidence="7 8" key="1">
    <citation type="journal article" date="2017" name="ISME J.">
        <title>Energy and carbon metabolisms in a deep terrestrial subsurface fluid microbial community.</title>
        <authorList>
            <person name="Momper L."/>
            <person name="Jungbluth S.P."/>
            <person name="Lee M.D."/>
            <person name="Amend J.P."/>
        </authorList>
    </citation>
    <scope>NUCLEOTIDE SEQUENCE [LARGE SCALE GENOMIC DNA]</scope>
    <source>
        <strain evidence="7">SURF_5</strain>
    </source>
</reference>
<name>A0A3A4NGQ5_ABYX5</name>
<dbReference type="GO" id="GO:0015937">
    <property type="term" value="P:coenzyme A biosynthetic process"/>
    <property type="evidence" value="ECO:0007669"/>
    <property type="project" value="UniProtKB-UniRule"/>
</dbReference>
<dbReference type="InterPro" id="IPR035929">
    <property type="entry name" value="CoaB-like_sf"/>
</dbReference>
<dbReference type="PANTHER" id="PTHR14359:SF6">
    <property type="entry name" value="PHOSPHOPANTOTHENOYLCYSTEINE DECARBOXYLASE"/>
    <property type="match status" value="1"/>
</dbReference>
<dbReference type="GO" id="GO:0015941">
    <property type="term" value="P:pantothenate catabolic process"/>
    <property type="evidence" value="ECO:0007669"/>
    <property type="project" value="InterPro"/>
</dbReference>
<feature type="domain" description="DNA/pantothenate metabolism flavoprotein C-terminal" evidence="6">
    <location>
        <begin position="189"/>
        <end position="395"/>
    </location>
</feature>
<dbReference type="GO" id="GO:0046872">
    <property type="term" value="F:metal ion binding"/>
    <property type="evidence" value="ECO:0007669"/>
    <property type="project" value="UniProtKB-KW"/>
</dbReference>
<comment type="cofactor">
    <cofactor evidence="3">
        <name>Mg(2+)</name>
        <dbReference type="ChEBI" id="CHEBI:18420"/>
    </cofactor>
</comment>
<dbReference type="Gene3D" id="3.40.50.10300">
    <property type="entry name" value="CoaB-like"/>
    <property type="match status" value="1"/>
</dbReference>
<evidence type="ECO:0000256" key="3">
    <source>
        <dbReference type="HAMAP-Rule" id="MF_02225"/>
    </source>
</evidence>
<keyword evidence="3 4" id="KW-0436">Ligase</keyword>
<dbReference type="InterPro" id="IPR005252">
    <property type="entry name" value="CoaBC"/>
</dbReference>
<dbReference type="HAMAP" id="MF_02225">
    <property type="entry name" value="CoaBC"/>
    <property type="match status" value="1"/>
</dbReference>
<keyword evidence="3" id="KW-0511">Multifunctional enzyme</keyword>
<keyword evidence="3 4" id="KW-0288">FMN</keyword>
<evidence type="ECO:0000313" key="8">
    <source>
        <dbReference type="Proteomes" id="UP000265882"/>
    </source>
</evidence>
<comment type="pathway">
    <text evidence="3 4">Cofactor biosynthesis; coenzyme A biosynthesis; CoA from (R)-pantothenate: step 2/5.</text>
</comment>
<comment type="catalytic activity">
    <reaction evidence="3 4">
        <text>(R)-4'-phosphopantothenate + L-cysteine + CTP = N-[(R)-4-phosphopantothenoyl]-L-cysteine + CMP + diphosphate + H(+)</text>
        <dbReference type="Rhea" id="RHEA:19397"/>
        <dbReference type="ChEBI" id="CHEBI:10986"/>
        <dbReference type="ChEBI" id="CHEBI:15378"/>
        <dbReference type="ChEBI" id="CHEBI:33019"/>
        <dbReference type="ChEBI" id="CHEBI:35235"/>
        <dbReference type="ChEBI" id="CHEBI:37563"/>
        <dbReference type="ChEBI" id="CHEBI:59458"/>
        <dbReference type="ChEBI" id="CHEBI:60377"/>
        <dbReference type="EC" id="6.3.2.5"/>
    </reaction>
</comment>
<feature type="binding site" evidence="3">
    <location>
        <position position="338"/>
    </location>
    <ligand>
        <name>CTP</name>
        <dbReference type="ChEBI" id="CHEBI:37563"/>
    </ligand>
</feature>
<feature type="binding site" evidence="3">
    <location>
        <position position="280"/>
    </location>
    <ligand>
        <name>CTP</name>
        <dbReference type="ChEBI" id="CHEBI:37563"/>
    </ligand>
</feature>
<feature type="active site" description="Proton donor" evidence="3">
    <location>
        <position position="159"/>
    </location>
</feature>
<dbReference type="GO" id="GO:0071513">
    <property type="term" value="C:phosphopantothenoylcysteine decarboxylase complex"/>
    <property type="evidence" value="ECO:0007669"/>
    <property type="project" value="TreeGrafter"/>
</dbReference>
<dbReference type="InterPro" id="IPR036551">
    <property type="entry name" value="Flavin_trans-like"/>
</dbReference>
<dbReference type="EC" id="4.1.1.36" evidence="3"/>
<evidence type="ECO:0000256" key="2">
    <source>
        <dbReference type="ARBA" id="ARBA00023239"/>
    </source>
</evidence>
<dbReference type="NCBIfam" id="TIGR00521">
    <property type="entry name" value="coaBC_dfp"/>
    <property type="match status" value="1"/>
</dbReference>
<comment type="function">
    <text evidence="4">Catalyzes two steps in the biosynthesis of coenzyme A. In the first step cysteine is conjugated to 4'-phosphopantothenate to form 4-phosphopantothenoylcysteine, in the latter compound is decarboxylated to form 4'-phosphopantotheine.</text>
</comment>
<gene>
    <name evidence="3 7" type="primary">coaBC</name>
    <name evidence="7" type="ORF">C4520_16305</name>
</gene>
<protein>
    <recommendedName>
        <fullName evidence="3">Coenzyme A biosynthesis bifunctional protein CoaBC</fullName>
    </recommendedName>
    <alternativeName>
        <fullName evidence="3">DNA/pantothenate metabolism flavoprotein</fullName>
    </alternativeName>
    <alternativeName>
        <fullName evidence="3">Phosphopantothenoylcysteine synthetase/decarboxylase</fullName>
        <shortName evidence="3">PPCS-PPCDC</shortName>
    </alternativeName>
    <domain>
        <recommendedName>
            <fullName evidence="3">Phosphopantothenoylcysteine decarboxylase</fullName>
            <shortName evidence="3">PPC decarboxylase</shortName>
            <shortName evidence="3">PPC-DC</shortName>
            <ecNumber evidence="3">4.1.1.36</ecNumber>
        </recommendedName>
        <alternativeName>
            <fullName evidence="3">CoaC</fullName>
        </alternativeName>
    </domain>
    <domain>
        <recommendedName>
            <fullName evidence="3">Phosphopantothenate--cysteine ligase</fullName>
            <ecNumber evidence="3">6.3.2.5</ecNumber>
        </recommendedName>
        <alternativeName>
            <fullName evidence="3">CoaB</fullName>
        </alternativeName>
        <alternativeName>
            <fullName evidence="3">Phosphopantothenoylcysteine synthetase</fullName>
            <shortName evidence="3">PPC synthetase</shortName>
            <shortName evidence="3">PPC-S</shortName>
        </alternativeName>
    </domain>
</protein>
<comment type="function">
    <text evidence="3">Catalyzes two sequential steps in the biosynthesis of coenzyme A. In the first step cysteine is conjugated to 4'-phosphopantothenate to form 4-phosphopantothenoylcysteine. In the second step the latter compound is decarboxylated to form 4'-phosphopantotheine.</text>
</comment>
<keyword evidence="1 3" id="KW-0210">Decarboxylase</keyword>
<keyword evidence="2 3" id="KW-0456">Lyase</keyword>
<dbReference type="AlphaFoldDB" id="A0A3A4NGQ5"/>
<evidence type="ECO:0000259" key="5">
    <source>
        <dbReference type="Pfam" id="PF02441"/>
    </source>
</evidence>
<keyword evidence="3" id="KW-0479">Metal-binding</keyword>
<dbReference type="Proteomes" id="UP000265882">
    <property type="component" value="Unassembled WGS sequence"/>
</dbReference>
<comment type="similarity">
    <text evidence="3 4">In the N-terminal section; belongs to the HFCD (homo-oligomeric flavin containing Cys decarboxylase) superfamily.</text>
</comment>
<dbReference type="Pfam" id="PF02441">
    <property type="entry name" value="Flavoprotein"/>
    <property type="match status" value="1"/>
</dbReference>
<comment type="similarity">
    <text evidence="3 4">In the C-terminal section; belongs to the PPC synthetase family.</text>
</comment>
<proteinExistence type="inferred from homology"/>
<feature type="binding site" evidence="3">
    <location>
        <position position="290"/>
    </location>
    <ligand>
        <name>CTP</name>
        <dbReference type="ChEBI" id="CHEBI:37563"/>
    </ligand>
</feature>
<evidence type="ECO:0000256" key="1">
    <source>
        <dbReference type="ARBA" id="ARBA00022793"/>
    </source>
</evidence>
<comment type="caution">
    <text evidence="7">The sequence shown here is derived from an EMBL/GenBank/DDBJ whole genome shotgun (WGS) entry which is preliminary data.</text>
</comment>
<organism evidence="7 8">
    <name type="scientific">Abyssobacteria bacterium (strain SURF_5)</name>
    <dbReference type="NCBI Taxonomy" id="2093360"/>
    <lineage>
        <taxon>Bacteria</taxon>
        <taxon>Pseudomonadati</taxon>
        <taxon>Candidatus Hydrogenedentota</taxon>
        <taxon>Candidatus Abyssobacteria</taxon>
    </lineage>
</organism>
<keyword evidence="3" id="KW-0460">Magnesium</keyword>
<feature type="region of interest" description="Phosphopantothenoylcysteine decarboxylase" evidence="3">
    <location>
        <begin position="1"/>
        <end position="191"/>
    </location>
</feature>
<dbReference type="GO" id="GO:0004632">
    <property type="term" value="F:phosphopantothenate--cysteine ligase activity"/>
    <property type="evidence" value="ECO:0007669"/>
    <property type="project" value="UniProtKB-UniRule"/>
</dbReference>
<dbReference type="GO" id="GO:0004633">
    <property type="term" value="F:phosphopantothenoylcysteine decarboxylase activity"/>
    <property type="evidence" value="ECO:0007669"/>
    <property type="project" value="UniProtKB-UniRule"/>
</dbReference>
<dbReference type="InterPro" id="IPR007085">
    <property type="entry name" value="DNA/pantothenate-metab_flavo_C"/>
</dbReference>
<dbReference type="EC" id="6.3.2.5" evidence="3"/>
<comment type="cofactor">
    <cofactor evidence="3">
        <name>FMN</name>
        <dbReference type="ChEBI" id="CHEBI:58210"/>
    </cofactor>
    <text evidence="3">Binds 1 FMN per subunit.</text>
</comment>
<evidence type="ECO:0000313" key="7">
    <source>
        <dbReference type="EMBL" id="RJP17526.1"/>
    </source>
</evidence>
<accession>A0A3A4NGQ5</accession>
<dbReference type="Gene3D" id="3.40.50.1950">
    <property type="entry name" value="Flavin prenyltransferase-like"/>
    <property type="match status" value="1"/>
</dbReference>
<dbReference type="UniPathway" id="UPA00241">
    <property type="reaction ID" value="UER00353"/>
</dbReference>
<sequence>MKRLDSKSIVLGVCGGIAAYKACDLASKFSQAGAEVTVIMTAAAQQFVTPLTFQSLTHRPVITSLFSPIEEWEIEHIAVAHRASLGIIAPATANVIGKIAGGIADDFLTTFVLATRAPIVVCPAMNCEMYANSVVQENLGRLRARGFHIVEPEEGALACGDTGKGRLAGVETIIERALSLLGKPGDFEKIKVLITAGPTHEPIDPVRYITNPSTGKMGYALAQAAQERGAEVVLVSGPTNLTAPAGVEVVNVTTAKEMARAVKQKSAGCRVIIGAAAVSDYTPERFVDQKIKKTDEAMTISLKPTTDIIADLGRRKSGQVLVGFSVETRDLIQNSKEKLKRKNLDLIVCNDVTQPGAGFATDTNIVTILDSNGATEQLPKLSKLETAHKILDRVRLLL</sequence>